<keyword evidence="3 6" id="KW-0732">Signal</keyword>
<feature type="signal peptide" evidence="6">
    <location>
        <begin position="1"/>
        <end position="22"/>
    </location>
</feature>
<dbReference type="VEuPathDB" id="VectorBase:ISCI012372"/>
<keyword evidence="2" id="KW-0964">Secreted</keyword>
<keyword evidence="4" id="KW-0325">Glycoprotein</keyword>
<accession>Q4PN25</accession>
<evidence type="ECO:0000256" key="4">
    <source>
        <dbReference type="ARBA" id="ARBA00023180"/>
    </source>
</evidence>
<dbReference type="EMBL" id="DQ065948">
    <property type="protein sequence ID" value="AAY66585.1"/>
    <property type="molecule type" value="mRNA"/>
</dbReference>
<evidence type="ECO:0000313" key="7">
    <source>
        <dbReference type="EMBL" id="AAY66585.1"/>
    </source>
</evidence>
<comment type="similarity">
    <text evidence="5">Belongs to the salp15 family.</text>
</comment>
<dbReference type="InterPro" id="IPR021971">
    <property type="entry name" value="Salp15"/>
</dbReference>
<evidence type="ECO:0000256" key="5">
    <source>
        <dbReference type="ARBA" id="ARBA00034321"/>
    </source>
</evidence>
<reference evidence="7" key="2">
    <citation type="journal article" date="2006" name="Insect Biochem. Mol. Biol.">
        <title>An annotated catalog of salivary gland transcripts from Ixodes scapularis ticks.</title>
        <authorList>
            <person name="Ribeiro J.M."/>
            <person name="Alarcon-Chaidez F."/>
            <person name="Francischetti I.M."/>
            <person name="Mans B.J."/>
            <person name="Mather T.N."/>
            <person name="Valenzuela J.G."/>
            <person name="Wikel S.K."/>
        </authorList>
    </citation>
    <scope>NUCLEOTIDE SEQUENCE</scope>
    <source>
        <strain evidence="7">IS-6-12-J-cluster-56</strain>
        <tissue evidence="7">Salivary glands</tissue>
    </source>
</reference>
<dbReference type="VEuPathDB" id="VectorBase:ISCP_021500"/>
<dbReference type="VEuPathDB" id="VectorBase:ISCW012372"/>
<sequence>MTSMMILPLSVVLLATLDYIHAAESLPRSQIADTCGRRLGDYISERCLNLKTQLVTFSGCSYTCQGKNAQGQNITTNHYLMNGLPCGDCKECCNGACTSVKFGFGNPLTFESCAKQKENS</sequence>
<evidence type="ECO:0000256" key="6">
    <source>
        <dbReference type="SAM" id="SignalP"/>
    </source>
</evidence>
<evidence type="ECO:0000256" key="1">
    <source>
        <dbReference type="ARBA" id="ARBA00004613"/>
    </source>
</evidence>
<name>Q4PN25_IXOSC</name>
<dbReference type="GO" id="GO:0005576">
    <property type="term" value="C:extracellular region"/>
    <property type="evidence" value="ECO:0007669"/>
    <property type="project" value="UniProtKB-SubCell"/>
</dbReference>
<proteinExistence type="evidence at transcript level"/>
<comment type="subcellular location">
    <subcellularLocation>
        <location evidence="1">Secreted</location>
    </subcellularLocation>
</comment>
<organism evidence="7">
    <name type="scientific">Ixodes scapularis</name>
    <name type="common">Black-legged tick</name>
    <name type="synonym">Deer tick</name>
    <dbReference type="NCBI Taxonomy" id="6945"/>
    <lineage>
        <taxon>Eukaryota</taxon>
        <taxon>Metazoa</taxon>
        <taxon>Ecdysozoa</taxon>
        <taxon>Arthropoda</taxon>
        <taxon>Chelicerata</taxon>
        <taxon>Arachnida</taxon>
        <taxon>Acari</taxon>
        <taxon>Parasitiformes</taxon>
        <taxon>Ixodida</taxon>
        <taxon>Ixodoidea</taxon>
        <taxon>Ixodidae</taxon>
        <taxon>Ixodinae</taxon>
        <taxon>Ixodes</taxon>
    </lineage>
</organism>
<reference evidence="7" key="1">
    <citation type="submission" date="2005-05" db="EMBL/GenBank/DDBJ databases">
        <authorList>
            <person name="Tseng H.-P."/>
            <person name="Hseu T.-H."/>
            <person name="Buhler D.R."/>
            <person name="Wang W.-D."/>
            <person name="Tsai H.-L."/>
            <person name="Hu C.-H."/>
        </authorList>
    </citation>
    <scope>NUCLEOTIDE SEQUENCE</scope>
    <source>
        <strain evidence="7">IS-6-12-J-cluster-56</strain>
        <tissue evidence="7">Salivary glands</tissue>
    </source>
</reference>
<feature type="chain" id="PRO_5004241961" evidence="6">
    <location>
        <begin position="23"/>
        <end position="120"/>
    </location>
</feature>
<dbReference type="Pfam" id="PF12115">
    <property type="entry name" value="Salp15"/>
    <property type="match status" value="1"/>
</dbReference>
<evidence type="ECO:0000256" key="3">
    <source>
        <dbReference type="ARBA" id="ARBA00022729"/>
    </source>
</evidence>
<protein>
    <submittedName>
        <fullName evidence="7">Putative cysteine rich secreted peptide</fullName>
    </submittedName>
</protein>
<dbReference type="AlphaFoldDB" id="Q4PN25"/>
<evidence type="ECO:0000256" key="2">
    <source>
        <dbReference type="ARBA" id="ARBA00022525"/>
    </source>
</evidence>